<reference evidence="10" key="1">
    <citation type="submission" date="2022-12" db="EMBL/GenBank/DDBJ databases">
        <title>Acinetobacter lactucae: Emerging opportunistic pathogenic species of genus Acinetobacter isolated from immunocompromised patients in clinical settings of India.</title>
        <authorList>
            <person name="Amar A.K."/>
            <person name="Sawant A.R."/>
            <person name="Meera M."/>
            <person name="Tomar A."/>
            <person name="Sistla S."/>
            <person name="Prashanth K."/>
        </authorList>
    </citation>
    <scope>NUCLEOTIDE SEQUENCE</scope>
    <source>
        <strain evidence="10">PKAL1828C</strain>
    </source>
</reference>
<dbReference type="PANTHER" id="PTHR42743:SF11">
    <property type="entry name" value="AMINODEOXYCHORISMATE LYASE"/>
    <property type="match status" value="1"/>
</dbReference>
<dbReference type="Gene3D" id="3.20.10.10">
    <property type="entry name" value="D-amino Acid Aminotransferase, subunit A, domain 2"/>
    <property type="match status" value="1"/>
</dbReference>
<dbReference type="EMBL" id="JALNTG010000059">
    <property type="protein sequence ID" value="MDD9321381.1"/>
    <property type="molecule type" value="Genomic_DNA"/>
</dbReference>
<evidence type="ECO:0000256" key="3">
    <source>
        <dbReference type="ARBA" id="ARBA00004931"/>
    </source>
</evidence>
<evidence type="ECO:0000256" key="2">
    <source>
        <dbReference type="ARBA" id="ARBA00004824"/>
    </source>
</evidence>
<comment type="catalytic activity">
    <reaction evidence="8">
        <text>L-isoleucine + 2-oxoglutarate = (S)-3-methyl-2-oxopentanoate + L-glutamate</text>
        <dbReference type="Rhea" id="RHEA:24801"/>
        <dbReference type="ChEBI" id="CHEBI:16810"/>
        <dbReference type="ChEBI" id="CHEBI:29985"/>
        <dbReference type="ChEBI" id="CHEBI:35146"/>
        <dbReference type="ChEBI" id="CHEBI:58045"/>
        <dbReference type="EC" id="2.6.1.42"/>
    </reaction>
</comment>
<dbReference type="Gene3D" id="3.30.470.10">
    <property type="match status" value="1"/>
</dbReference>
<sequence>MVIQVEKIMAEHELHQRAEHEEQYSYGSAFCNGQYVPIQEASVPLMDAGFLHADAAYDVVTVSRGAFFRLDDHLDRMEASCQKFFLENPYSREEVREILTNLVKLTGLKDAYVWWAVTRGPLSSASRKNPVLQQNAMFAFVSPYFFQADDERRTNGLEILISKHYNRISEKAVDPTAKNFHWMDMKLGLYEARSQDKDWVVLTDGNGYLTEAAGANIFAIKNNEIFTPDSGCLEGITRRTVIELANELGVKTHITKVKEEELLEADEAFTSSSAGGVMPIQTVDEVVLPIAPTNENSLAAKLHDLYWTKRWDGWLATKINYDS</sequence>
<accession>A0AB35K4P7</accession>
<evidence type="ECO:0000256" key="4">
    <source>
        <dbReference type="ARBA" id="ARBA00005072"/>
    </source>
</evidence>
<comment type="pathway">
    <text evidence="3">Amino-acid biosynthesis; L-valine biosynthesis; L-valine from pyruvate: step 4/4.</text>
</comment>
<dbReference type="Proteomes" id="UP001150055">
    <property type="component" value="Unassembled WGS sequence"/>
</dbReference>
<dbReference type="EC" id="2.6.1.42" evidence="6"/>
<keyword evidence="10" id="KW-0032">Aminotransferase</keyword>
<dbReference type="RefSeq" id="WP_274568900.1">
    <property type="nucleotide sequence ID" value="NZ_JALNTF010000012.1"/>
</dbReference>
<comment type="catalytic activity">
    <reaction evidence="9">
        <text>L-leucine + 2-oxoglutarate = 4-methyl-2-oxopentanoate + L-glutamate</text>
        <dbReference type="Rhea" id="RHEA:18321"/>
        <dbReference type="ChEBI" id="CHEBI:16810"/>
        <dbReference type="ChEBI" id="CHEBI:17865"/>
        <dbReference type="ChEBI" id="CHEBI:29985"/>
        <dbReference type="ChEBI" id="CHEBI:57427"/>
        <dbReference type="EC" id="2.6.1.42"/>
    </reaction>
</comment>
<dbReference type="PANTHER" id="PTHR42743">
    <property type="entry name" value="AMINO-ACID AMINOTRANSFERASE"/>
    <property type="match status" value="1"/>
</dbReference>
<dbReference type="InterPro" id="IPR001544">
    <property type="entry name" value="Aminotrans_IV"/>
</dbReference>
<dbReference type="GO" id="GO:0004084">
    <property type="term" value="F:branched-chain-amino-acid transaminase activity"/>
    <property type="evidence" value="ECO:0007669"/>
    <property type="project" value="UniProtKB-EC"/>
</dbReference>
<evidence type="ECO:0000313" key="10">
    <source>
        <dbReference type="EMBL" id="MDD9321381.1"/>
    </source>
</evidence>
<evidence type="ECO:0000256" key="9">
    <source>
        <dbReference type="ARBA" id="ARBA00049229"/>
    </source>
</evidence>
<protein>
    <recommendedName>
        <fullName evidence="6">branched-chain-amino-acid transaminase</fullName>
        <ecNumber evidence="6">2.6.1.42</ecNumber>
    </recommendedName>
</protein>
<dbReference type="InterPro" id="IPR036038">
    <property type="entry name" value="Aminotransferase-like"/>
</dbReference>
<comment type="pathway">
    <text evidence="4">Amino-acid biosynthesis; L-leucine biosynthesis; L-leucine from 3-methyl-2-oxobutanoate: step 4/4.</text>
</comment>
<evidence type="ECO:0000313" key="11">
    <source>
        <dbReference type="Proteomes" id="UP001150055"/>
    </source>
</evidence>
<organism evidence="10 11">
    <name type="scientific">Acinetobacter lactucae</name>
    <dbReference type="NCBI Taxonomy" id="1785128"/>
    <lineage>
        <taxon>Bacteria</taxon>
        <taxon>Pseudomonadati</taxon>
        <taxon>Pseudomonadota</taxon>
        <taxon>Gammaproteobacteria</taxon>
        <taxon>Moraxellales</taxon>
        <taxon>Moraxellaceae</taxon>
        <taxon>Acinetobacter</taxon>
        <taxon>Acinetobacter calcoaceticus/baumannii complex</taxon>
    </lineage>
</organism>
<gene>
    <name evidence="10" type="ORF">M0O54_14905</name>
</gene>
<keyword evidence="10" id="KW-0808">Transferase</keyword>
<dbReference type="InterPro" id="IPR043131">
    <property type="entry name" value="BCAT-like_N"/>
</dbReference>
<dbReference type="Pfam" id="PF01063">
    <property type="entry name" value="Aminotran_4"/>
    <property type="match status" value="1"/>
</dbReference>
<evidence type="ECO:0000256" key="5">
    <source>
        <dbReference type="ARBA" id="ARBA00009320"/>
    </source>
</evidence>
<comment type="similarity">
    <text evidence="5">Belongs to the class-IV pyridoxal-phosphate-dependent aminotransferase family.</text>
</comment>
<dbReference type="AlphaFoldDB" id="A0AB35K4P7"/>
<dbReference type="InterPro" id="IPR050571">
    <property type="entry name" value="Class-IV_PLP-Dep_Aminotrnsfr"/>
</dbReference>
<comment type="catalytic activity">
    <reaction evidence="7">
        <text>L-valine + 2-oxoglutarate = 3-methyl-2-oxobutanoate + L-glutamate</text>
        <dbReference type="Rhea" id="RHEA:24813"/>
        <dbReference type="ChEBI" id="CHEBI:11851"/>
        <dbReference type="ChEBI" id="CHEBI:16810"/>
        <dbReference type="ChEBI" id="CHEBI:29985"/>
        <dbReference type="ChEBI" id="CHEBI:57762"/>
        <dbReference type="EC" id="2.6.1.42"/>
    </reaction>
</comment>
<name>A0AB35K4P7_9GAMM</name>
<evidence type="ECO:0000256" key="6">
    <source>
        <dbReference type="ARBA" id="ARBA00013053"/>
    </source>
</evidence>
<evidence type="ECO:0000256" key="1">
    <source>
        <dbReference type="ARBA" id="ARBA00003109"/>
    </source>
</evidence>
<comment type="function">
    <text evidence="1">Acts on leucine, isoleucine and valine.</text>
</comment>
<comment type="caution">
    <text evidence="10">The sequence shown here is derived from an EMBL/GenBank/DDBJ whole genome shotgun (WGS) entry which is preliminary data.</text>
</comment>
<proteinExistence type="inferred from homology"/>
<evidence type="ECO:0000256" key="8">
    <source>
        <dbReference type="ARBA" id="ARBA00048798"/>
    </source>
</evidence>
<comment type="pathway">
    <text evidence="2">Amino-acid biosynthesis; L-isoleucine biosynthesis; L-isoleucine from 2-oxobutanoate: step 4/4.</text>
</comment>
<evidence type="ECO:0000256" key="7">
    <source>
        <dbReference type="ARBA" id="ARBA00048212"/>
    </source>
</evidence>
<dbReference type="GO" id="GO:0046394">
    <property type="term" value="P:carboxylic acid biosynthetic process"/>
    <property type="evidence" value="ECO:0007669"/>
    <property type="project" value="UniProtKB-ARBA"/>
</dbReference>
<dbReference type="InterPro" id="IPR043132">
    <property type="entry name" value="BCAT-like_C"/>
</dbReference>
<dbReference type="SUPFAM" id="SSF56752">
    <property type="entry name" value="D-aminoacid aminotransferase-like PLP-dependent enzymes"/>
    <property type="match status" value="1"/>
</dbReference>